<comment type="similarity">
    <text evidence="1">Belongs to the cyclin family.</text>
</comment>
<organism evidence="4 5">
    <name type="scientific">Caenorhabditis japonica</name>
    <dbReference type="NCBI Taxonomy" id="281687"/>
    <lineage>
        <taxon>Eukaryota</taxon>
        <taxon>Metazoa</taxon>
        <taxon>Ecdysozoa</taxon>
        <taxon>Nematoda</taxon>
        <taxon>Chromadorea</taxon>
        <taxon>Rhabditida</taxon>
        <taxon>Rhabditina</taxon>
        <taxon>Rhabditomorpha</taxon>
        <taxon>Rhabditoidea</taxon>
        <taxon>Rhabditidae</taxon>
        <taxon>Peloderinae</taxon>
        <taxon>Caenorhabditis</taxon>
    </lineage>
</organism>
<evidence type="ECO:0000256" key="1">
    <source>
        <dbReference type="RuleBase" id="RU000383"/>
    </source>
</evidence>
<protein>
    <submittedName>
        <fullName evidence="4">CYCLIN domain-containing protein</fullName>
    </submittedName>
</protein>
<evidence type="ECO:0000313" key="5">
    <source>
        <dbReference type="Proteomes" id="UP000005237"/>
    </source>
</evidence>
<dbReference type="InterPro" id="IPR013763">
    <property type="entry name" value="Cyclin-like_dom"/>
</dbReference>
<dbReference type="AlphaFoldDB" id="A0A8R1DWI4"/>
<evidence type="ECO:0000259" key="3">
    <source>
        <dbReference type="SMART" id="SM00385"/>
    </source>
</evidence>
<dbReference type="InterPro" id="IPR039361">
    <property type="entry name" value="Cyclin"/>
</dbReference>
<feature type="domain" description="Cyclin-like" evidence="3">
    <location>
        <begin position="75"/>
        <end position="159"/>
    </location>
</feature>
<dbReference type="InterPro" id="IPR036915">
    <property type="entry name" value="Cyclin-like_sf"/>
</dbReference>
<reference evidence="4" key="2">
    <citation type="submission" date="2022-06" db="UniProtKB">
        <authorList>
            <consortium name="EnsemblMetazoa"/>
        </authorList>
    </citation>
    <scope>IDENTIFICATION</scope>
    <source>
        <strain evidence="4">DF5081</strain>
    </source>
</reference>
<proteinExistence type="inferred from homology"/>
<reference evidence="5" key="1">
    <citation type="submission" date="2010-08" db="EMBL/GenBank/DDBJ databases">
        <authorList>
            <consortium name="Caenorhabditis japonica Sequencing Consortium"/>
            <person name="Wilson R.K."/>
        </authorList>
    </citation>
    <scope>NUCLEOTIDE SEQUENCE [LARGE SCALE GENOMIC DNA]</scope>
    <source>
        <strain evidence="5">DF5081</strain>
    </source>
</reference>
<dbReference type="EnsemblMetazoa" id="CJA13772.1">
    <property type="protein sequence ID" value="CJA13772.1"/>
    <property type="gene ID" value="WBGene00132976"/>
</dbReference>
<dbReference type="SUPFAM" id="SSF47954">
    <property type="entry name" value="Cyclin-like"/>
    <property type="match status" value="1"/>
</dbReference>
<dbReference type="InterPro" id="IPR006671">
    <property type="entry name" value="Cyclin_N"/>
</dbReference>
<dbReference type="PANTHER" id="PTHR10177">
    <property type="entry name" value="CYCLINS"/>
    <property type="match status" value="1"/>
</dbReference>
<feature type="compositionally biased region" description="Low complexity" evidence="2">
    <location>
        <begin position="284"/>
        <end position="303"/>
    </location>
</feature>
<dbReference type="Pfam" id="PF00134">
    <property type="entry name" value="Cyclin_N"/>
    <property type="match status" value="1"/>
</dbReference>
<evidence type="ECO:0000256" key="2">
    <source>
        <dbReference type="SAM" id="MobiDB-lite"/>
    </source>
</evidence>
<keyword evidence="1" id="KW-0195">Cyclin</keyword>
<dbReference type="Gene3D" id="1.10.472.10">
    <property type="entry name" value="Cyclin-like"/>
    <property type="match status" value="2"/>
</dbReference>
<name>A0A8R1DWI4_CAEJA</name>
<keyword evidence="5" id="KW-1185">Reference proteome</keyword>
<accession>A0A8R1DWI4</accession>
<feature type="region of interest" description="Disordered" evidence="2">
    <location>
        <begin position="275"/>
        <end position="319"/>
    </location>
</feature>
<dbReference type="Proteomes" id="UP000005237">
    <property type="component" value="Unassembled WGS sequence"/>
</dbReference>
<evidence type="ECO:0000313" key="4">
    <source>
        <dbReference type="EnsemblMetazoa" id="CJA13772.1"/>
    </source>
</evidence>
<sequence>MRHSVRSTTTTTTKRFRLTSGSLAAAGKLMQDGISSTQLLQLLLHREKLLYQNYPLSLAQGEGVIGWRERNRECAWMCTAAKRIGLGMDTASLAVAIFDRVVTSVKIPHKYVNCVAVGSLSIAKKLCEDHEEDASVFLGRLRLEYSAQELKRMELKILEVLRWDAQLPNLNRFVECLLSELEATFLLTSIRKHIDFLLCDSNLIANFRSSVLALSTVSILVESTNKHWQYPINALARLCKIPMSEVNRCRGKISSLWSRQMLPMPSTFHLLADMNDQDSDTDSDLPLHLHSSPQSPAPSSSASEHITSPIPRTLQPTPC</sequence>
<dbReference type="SMART" id="SM00385">
    <property type="entry name" value="CYCLIN"/>
    <property type="match status" value="1"/>
</dbReference>